<sequence length="197" mass="21516">MRSVASLIPSNSMLIFVGTDFPGGRQFHLHLPVSASLAELKQAIWASARESIPPSDQYIQHASLPVSPILPLLNQGITSFSCVHLHHLSHLRRLEAEKAAAVVRDQAERGRYIDKAGRWKLRRRSRRKGHGHGHADGNHHDRTVNCAELDGVEGPLALPGFETLLTSMGTGVDRAVSVGTASPNSAHSWDLRGWTPP</sequence>
<dbReference type="InterPro" id="IPR029071">
    <property type="entry name" value="Ubiquitin-like_domsf"/>
</dbReference>
<proteinExistence type="predicted"/>
<evidence type="ECO:0000313" key="3">
    <source>
        <dbReference type="Proteomes" id="UP000279259"/>
    </source>
</evidence>
<accession>A0A427XRN7</accession>
<feature type="compositionally biased region" description="Basic residues" evidence="1">
    <location>
        <begin position="123"/>
        <end position="132"/>
    </location>
</feature>
<dbReference type="Proteomes" id="UP000279259">
    <property type="component" value="Unassembled WGS sequence"/>
</dbReference>
<dbReference type="EMBL" id="RSCD01000030">
    <property type="protein sequence ID" value="RSH81475.1"/>
    <property type="molecule type" value="Genomic_DNA"/>
</dbReference>
<comment type="caution">
    <text evidence="2">The sequence shown here is derived from an EMBL/GenBank/DDBJ whole genome shotgun (WGS) entry which is preliminary data.</text>
</comment>
<evidence type="ECO:0000256" key="1">
    <source>
        <dbReference type="SAM" id="MobiDB-lite"/>
    </source>
</evidence>
<evidence type="ECO:0008006" key="4">
    <source>
        <dbReference type="Google" id="ProtNLM"/>
    </source>
</evidence>
<dbReference type="AlphaFoldDB" id="A0A427XRN7"/>
<evidence type="ECO:0000313" key="2">
    <source>
        <dbReference type="EMBL" id="RSH81475.1"/>
    </source>
</evidence>
<feature type="compositionally biased region" description="Basic and acidic residues" evidence="1">
    <location>
        <begin position="133"/>
        <end position="142"/>
    </location>
</feature>
<name>A0A427XRN7_9TREE</name>
<feature type="region of interest" description="Disordered" evidence="1">
    <location>
        <begin position="123"/>
        <end position="142"/>
    </location>
</feature>
<dbReference type="SUPFAM" id="SSF54236">
    <property type="entry name" value="Ubiquitin-like"/>
    <property type="match status" value="1"/>
</dbReference>
<protein>
    <recommendedName>
        <fullName evidence="4">Ubiquitin-like domain-containing protein</fullName>
    </recommendedName>
</protein>
<gene>
    <name evidence="2" type="ORF">EHS25_006832</name>
</gene>
<dbReference type="OrthoDB" id="2565272at2759"/>
<organism evidence="2 3">
    <name type="scientific">Saitozyma podzolica</name>
    <dbReference type="NCBI Taxonomy" id="1890683"/>
    <lineage>
        <taxon>Eukaryota</taxon>
        <taxon>Fungi</taxon>
        <taxon>Dikarya</taxon>
        <taxon>Basidiomycota</taxon>
        <taxon>Agaricomycotina</taxon>
        <taxon>Tremellomycetes</taxon>
        <taxon>Tremellales</taxon>
        <taxon>Trimorphomycetaceae</taxon>
        <taxon>Saitozyma</taxon>
    </lineage>
</organism>
<reference evidence="2 3" key="1">
    <citation type="submission" date="2018-11" db="EMBL/GenBank/DDBJ databases">
        <title>Genome sequence of Saitozyma podzolica DSM 27192.</title>
        <authorList>
            <person name="Aliyu H."/>
            <person name="Gorte O."/>
            <person name="Ochsenreither K."/>
        </authorList>
    </citation>
    <scope>NUCLEOTIDE SEQUENCE [LARGE SCALE GENOMIC DNA]</scope>
    <source>
        <strain evidence="2 3">DSM 27192</strain>
    </source>
</reference>
<keyword evidence="3" id="KW-1185">Reference proteome</keyword>